<keyword evidence="5" id="KW-0472">Membrane</keyword>
<dbReference type="EMBL" id="UHIA01000004">
    <property type="protein sequence ID" value="SUO98417.1"/>
    <property type="molecule type" value="Genomic_DNA"/>
</dbReference>
<protein>
    <submittedName>
        <fullName evidence="7">LemA family</fullName>
    </submittedName>
</protein>
<dbReference type="Pfam" id="PF04011">
    <property type="entry name" value="LemA"/>
    <property type="match status" value="1"/>
</dbReference>
<name>A0A380N3P0_9GAMM</name>
<keyword evidence="3" id="KW-0812">Transmembrane</keyword>
<evidence type="ECO:0000256" key="2">
    <source>
        <dbReference type="ARBA" id="ARBA00008854"/>
    </source>
</evidence>
<dbReference type="SUPFAM" id="SSF140478">
    <property type="entry name" value="LemA-like"/>
    <property type="match status" value="1"/>
</dbReference>
<dbReference type="Proteomes" id="UP000254575">
    <property type="component" value="Unassembled WGS sequence"/>
</dbReference>
<dbReference type="Gene3D" id="1.20.1440.20">
    <property type="entry name" value="LemA-like domain"/>
    <property type="match status" value="1"/>
</dbReference>
<evidence type="ECO:0000313" key="8">
    <source>
        <dbReference type="Proteomes" id="UP000254575"/>
    </source>
</evidence>
<evidence type="ECO:0000313" key="7">
    <source>
        <dbReference type="EMBL" id="SUO98417.1"/>
    </source>
</evidence>
<keyword evidence="6" id="KW-0175">Coiled coil</keyword>
<keyword evidence="8" id="KW-1185">Reference proteome</keyword>
<feature type="coiled-coil region" evidence="6">
    <location>
        <begin position="104"/>
        <end position="131"/>
    </location>
</feature>
<dbReference type="InterPro" id="IPR007156">
    <property type="entry name" value="MamQ_LemA"/>
</dbReference>
<proteinExistence type="inferred from homology"/>
<reference evidence="7 8" key="1">
    <citation type="submission" date="2018-06" db="EMBL/GenBank/DDBJ databases">
        <authorList>
            <consortium name="Pathogen Informatics"/>
            <person name="Doyle S."/>
        </authorList>
    </citation>
    <scope>NUCLEOTIDE SEQUENCE [LARGE SCALE GENOMIC DNA]</scope>
    <source>
        <strain evidence="7 8">NCTC10717</strain>
    </source>
</reference>
<evidence type="ECO:0000256" key="5">
    <source>
        <dbReference type="ARBA" id="ARBA00023136"/>
    </source>
</evidence>
<evidence type="ECO:0000256" key="4">
    <source>
        <dbReference type="ARBA" id="ARBA00022989"/>
    </source>
</evidence>
<dbReference type="GO" id="GO:0016020">
    <property type="term" value="C:membrane"/>
    <property type="evidence" value="ECO:0007669"/>
    <property type="project" value="UniProtKB-SubCell"/>
</dbReference>
<dbReference type="PANTHER" id="PTHR34478:SF2">
    <property type="entry name" value="MEMBRANE PROTEIN"/>
    <property type="match status" value="1"/>
</dbReference>
<evidence type="ECO:0000256" key="6">
    <source>
        <dbReference type="SAM" id="Coils"/>
    </source>
</evidence>
<comment type="similarity">
    <text evidence="2">Belongs to the LemA family.</text>
</comment>
<keyword evidence="4" id="KW-1133">Transmembrane helix</keyword>
<dbReference type="InterPro" id="IPR023353">
    <property type="entry name" value="LemA-like_dom_sf"/>
</dbReference>
<comment type="subcellular location">
    <subcellularLocation>
        <location evidence="1">Membrane</location>
        <topology evidence="1">Single-pass membrane protein</topology>
    </subcellularLocation>
</comment>
<sequence>MGIALAVLTAFLLWAVWVFNRLVKKRNEIANARAQIEVQLSRRYELIPNLLKVAQRYMQHEQAVLEAVSQARAVALREPLTAVQGQQMAAALGHFFLRAEAYPALKADEQMLRLQEELRSTENRVAFARQYFNDAVNDYNDALQVFPDCLLARCFAFQSQEQLLLPPVPIKELVS</sequence>
<dbReference type="AlphaFoldDB" id="A0A380N3P0"/>
<dbReference type="PANTHER" id="PTHR34478">
    <property type="entry name" value="PROTEIN LEMA"/>
    <property type="match status" value="1"/>
</dbReference>
<gene>
    <name evidence="7" type="ORF">NCTC10717_02166</name>
</gene>
<evidence type="ECO:0000256" key="1">
    <source>
        <dbReference type="ARBA" id="ARBA00004167"/>
    </source>
</evidence>
<dbReference type="OrthoDB" id="9804152at2"/>
<organism evidence="7 8">
    <name type="scientific">Suttonella indologenes</name>
    <dbReference type="NCBI Taxonomy" id="13276"/>
    <lineage>
        <taxon>Bacteria</taxon>
        <taxon>Pseudomonadati</taxon>
        <taxon>Pseudomonadota</taxon>
        <taxon>Gammaproteobacteria</taxon>
        <taxon>Cardiobacteriales</taxon>
        <taxon>Cardiobacteriaceae</taxon>
        <taxon>Suttonella</taxon>
    </lineage>
</organism>
<evidence type="ECO:0000256" key="3">
    <source>
        <dbReference type="ARBA" id="ARBA00022692"/>
    </source>
</evidence>
<accession>A0A380N3P0</accession>